<gene>
    <name evidence="1" type="ordered locus">Sulac_1416</name>
</gene>
<protein>
    <submittedName>
        <fullName evidence="1">LmbE family protein</fullName>
    </submittedName>
</protein>
<name>G8TX05_SULAD</name>
<reference evidence="2" key="1">
    <citation type="submission" date="2011-12" db="EMBL/GenBank/DDBJ databases">
        <title>The complete genome of chromosome of Sulfobacillus acidophilus DSM 10332.</title>
        <authorList>
            <person name="Lucas S."/>
            <person name="Han J."/>
            <person name="Lapidus A."/>
            <person name="Bruce D."/>
            <person name="Goodwin L."/>
            <person name="Pitluck S."/>
            <person name="Peters L."/>
            <person name="Kyrpides N."/>
            <person name="Mavromatis K."/>
            <person name="Ivanova N."/>
            <person name="Mikhailova N."/>
            <person name="Chertkov O."/>
            <person name="Saunders E."/>
            <person name="Detter J.C."/>
            <person name="Tapia R."/>
            <person name="Han C."/>
            <person name="Land M."/>
            <person name="Hauser L."/>
            <person name="Markowitz V."/>
            <person name="Cheng J.-F."/>
            <person name="Hugenholtz P."/>
            <person name="Woyke T."/>
            <person name="Wu D."/>
            <person name="Pukall R."/>
            <person name="Gehrich-Schroeter G."/>
            <person name="Schneider S."/>
            <person name="Klenk H.-P."/>
            <person name="Eisen J.A."/>
        </authorList>
    </citation>
    <scope>NUCLEOTIDE SEQUENCE [LARGE SCALE GENOMIC DNA]</scope>
    <source>
        <strain evidence="2">ATCC 700253 / DSM 10332 / NAL</strain>
    </source>
</reference>
<dbReference type="InterPro" id="IPR024078">
    <property type="entry name" value="LmbE-like_dom_sf"/>
</dbReference>
<evidence type="ECO:0000313" key="2">
    <source>
        <dbReference type="Proteomes" id="UP000005439"/>
    </source>
</evidence>
<dbReference type="Gene3D" id="3.40.50.10320">
    <property type="entry name" value="LmbE-like"/>
    <property type="match status" value="1"/>
</dbReference>
<dbReference type="PANTHER" id="PTHR12993:SF29">
    <property type="entry name" value="BLR3841 PROTEIN"/>
    <property type="match status" value="1"/>
</dbReference>
<organism evidence="1 2">
    <name type="scientific">Sulfobacillus acidophilus (strain ATCC 700253 / DSM 10332 / NAL)</name>
    <dbReference type="NCBI Taxonomy" id="679936"/>
    <lineage>
        <taxon>Bacteria</taxon>
        <taxon>Bacillati</taxon>
        <taxon>Bacillota</taxon>
        <taxon>Clostridia</taxon>
        <taxon>Eubacteriales</taxon>
        <taxon>Clostridiales Family XVII. Incertae Sedis</taxon>
        <taxon>Sulfobacillus</taxon>
    </lineage>
</organism>
<accession>G8TX05</accession>
<sequence>MTDIQSPVIVFAPHPDDETLGAGGLMAQAVASGADVHVVLMTSGDGFREDAARYYLSFDISPEEYIHMGYERQTEAVEALGHLGVPRDHVHFLGFPDGGLARLWLEAWSGTPWVSETTRVDQVPYITDVVEPSAPYVGARLLQLLIRLLTQIRPRLVVMPTTFDQHPDHWMTNVFATAAVREWETQAGLAEPLERWGYLVHWNAWPLPVAYRPHLAAEPPENLRQLDGLKWVELAVDAPQAEQKRQALMAYESQVELIKPFMLAFVRRSEIFLQESQWTETSRIVVPPPDRLAKLLGRVNPLKGAAWGRIGDHLEVIVDFDRPPTASMVLEVSLHGIGTGVHRVWRVTPEDAYSSVTGRQWRLSWPVSWYDGAPELLVGIQLKRGAQEVGRLPFRLWEGL</sequence>
<evidence type="ECO:0000313" key="1">
    <source>
        <dbReference type="EMBL" id="AEW04913.1"/>
    </source>
</evidence>
<dbReference type="EMBL" id="CP003179">
    <property type="protein sequence ID" value="AEW04913.1"/>
    <property type="molecule type" value="Genomic_DNA"/>
</dbReference>
<dbReference type="SUPFAM" id="SSF102588">
    <property type="entry name" value="LmbE-like"/>
    <property type="match status" value="1"/>
</dbReference>
<dbReference type="STRING" id="679936.Sulac_1416"/>
<dbReference type="InterPro" id="IPR003737">
    <property type="entry name" value="GlcNAc_PI_deacetylase-related"/>
</dbReference>
<keyword evidence="2" id="KW-1185">Reference proteome</keyword>
<dbReference type="AlphaFoldDB" id="G8TX05"/>
<proteinExistence type="predicted"/>
<reference evidence="1 2" key="2">
    <citation type="journal article" date="2012" name="Stand. Genomic Sci.">
        <title>Complete genome sequence of the moderately thermophilic mineral-sulfide-oxidizing firmicute Sulfobacillus acidophilus type strain (NAL(T)).</title>
        <authorList>
            <person name="Anderson I."/>
            <person name="Chertkov O."/>
            <person name="Chen A."/>
            <person name="Saunders E."/>
            <person name="Lapidus A."/>
            <person name="Nolan M."/>
            <person name="Lucas S."/>
            <person name="Hammon N."/>
            <person name="Deshpande S."/>
            <person name="Cheng J.F."/>
            <person name="Han C."/>
            <person name="Tapia R."/>
            <person name="Goodwin L.A."/>
            <person name="Pitluck S."/>
            <person name="Liolios K."/>
            <person name="Pagani I."/>
            <person name="Ivanova N."/>
            <person name="Mikhailova N."/>
            <person name="Pati A."/>
            <person name="Palaniappan K."/>
            <person name="Land M."/>
            <person name="Pan C."/>
            <person name="Rohde M."/>
            <person name="Pukall R."/>
            <person name="Goker M."/>
            <person name="Detter J.C."/>
            <person name="Woyke T."/>
            <person name="Bristow J."/>
            <person name="Eisen J.A."/>
            <person name="Markowitz V."/>
            <person name="Hugenholtz P."/>
            <person name="Kyrpides N.C."/>
            <person name="Klenk H.P."/>
            <person name="Mavromatis K."/>
        </authorList>
    </citation>
    <scope>NUCLEOTIDE SEQUENCE [LARGE SCALE GENOMIC DNA]</scope>
    <source>
        <strain evidence="2">ATCC 700253 / DSM 10332 / NAL</strain>
    </source>
</reference>
<dbReference type="GO" id="GO:0016811">
    <property type="term" value="F:hydrolase activity, acting on carbon-nitrogen (but not peptide) bonds, in linear amides"/>
    <property type="evidence" value="ECO:0007669"/>
    <property type="project" value="TreeGrafter"/>
</dbReference>
<dbReference type="KEGG" id="sap:Sulac_1416"/>
<dbReference type="PATRIC" id="fig|679936.5.peg.1482"/>
<dbReference type="PANTHER" id="PTHR12993">
    <property type="entry name" value="N-ACETYLGLUCOSAMINYL-PHOSPHATIDYLINOSITOL DE-N-ACETYLASE-RELATED"/>
    <property type="match status" value="1"/>
</dbReference>
<dbReference type="Pfam" id="PF02585">
    <property type="entry name" value="PIG-L"/>
    <property type="match status" value="1"/>
</dbReference>
<dbReference type="Proteomes" id="UP000005439">
    <property type="component" value="Chromosome"/>
</dbReference>
<dbReference type="HOGENOM" id="CLU_688720_0_0_9"/>